<name>A0A922MU76_SPOEX</name>
<dbReference type="GO" id="GO:0005507">
    <property type="term" value="F:copper ion binding"/>
    <property type="evidence" value="ECO:0007669"/>
    <property type="project" value="TreeGrafter"/>
</dbReference>
<dbReference type="Proteomes" id="UP000814243">
    <property type="component" value="Unassembled WGS sequence"/>
</dbReference>
<dbReference type="Pfam" id="PF03932">
    <property type="entry name" value="CutC"/>
    <property type="match status" value="1"/>
</dbReference>
<dbReference type="SUPFAM" id="SSF110395">
    <property type="entry name" value="CutC-like"/>
    <property type="match status" value="1"/>
</dbReference>
<proteinExistence type="inferred from homology"/>
<dbReference type="AlphaFoldDB" id="A0A922MU76"/>
<reference evidence="3" key="1">
    <citation type="journal article" date="2021" name="G3 (Bethesda)">
        <title>Genome and transcriptome analysis of the beet armyworm Spodoptera exigua reveals targets for pest control. .</title>
        <authorList>
            <person name="Simon S."/>
            <person name="Breeschoten T."/>
            <person name="Jansen H.J."/>
            <person name="Dirks R.P."/>
            <person name="Schranz M.E."/>
            <person name="Ros V.I.D."/>
        </authorList>
    </citation>
    <scope>NUCLEOTIDE SEQUENCE</scope>
    <source>
        <strain evidence="3">TB_SE_WUR_2020</strain>
    </source>
</reference>
<sequence length="241" mass="26335">MLEVCIDSLESAINAIHGGADELEVCSSLTEGGLTPSPGLVKEIVKMRAKVNVMIRCRTGSDFCYSEQEMDTMLSDVEVFKAYGADRFVFGALTDSQDVDEKNCERIINQAGTVPVTFHRAFDVCADPLSAVNKISTLGFNRLLTSGQKSTANDIEAIQLIKALNNTVGDKIEIMPGAGVTVENAKNFIDIGCKIVHSSCKRIRYLPQIKKGLSMGTSDSEHVFVSDENIVRKMKEVITYD</sequence>
<evidence type="ECO:0000256" key="2">
    <source>
        <dbReference type="ARBA" id="ARBA00019014"/>
    </source>
</evidence>
<gene>
    <name evidence="3" type="ORF">HF086_002984</name>
</gene>
<dbReference type="EMBL" id="JACEFF010000179">
    <property type="protein sequence ID" value="KAH9642714.1"/>
    <property type="molecule type" value="Genomic_DNA"/>
</dbReference>
<dbReference type="FunFam" id="3.20.20.380:FF:000001">
    <property type="entry name" value="Copper homeostasis protein CutC"/>
    <property type="match status" value="1"/>
</dbReference>
<dbReference type="InterPro" id="IPR005627">
    <property type="entry name" value="CutC-like"/>
</dbReference>
<evidence type="ECO:0000313" key="4">
    <source>
        <dbReference type="Proteomes" id="UP000814243"/>
    </source>
</evidence>
<accession>A0A922MU76</accession>
<organism evidence="3 4">
    <name type="scientific">Spodoptera exigua</name>
    <name type="common">Beet armyworm</name>
    <name type="synonym">Noctua fulgens</name>
    <dbReference type="NCBI Taxonomy" id="7107"/>
    <lineage>
        <taxon>Eukaryota</taxon>
        <taxon>Metazoa</taxon>
        <taxon>Ecdysozoa</taxon>
        <taxon>Arthropoda</taxon>
        <taxon>Hexapoda</taxon>
        <taxon>Insecta</taxon>
        <taxon>Pterygota</taxon>
        <taxon>Neoptera</taxon>
        <taxon>Endopterygota</taxon>
        <taxon>Lepidoptera</taxon>
        <taxon>Glossata</taxon>
        <taxon>Ditrysia</taxon>
        <taxon>Noctuoidea</taxon>
        <taxon>Noctuidae</taxon>
        <taxon>Amphipyrinae</taxon>
        <taxon>Spodoptera</taxon>
    </lineage>
</organism>
<dbReference type="HAMAP" id="MF_00795">
    <property type="entry name" value="CutC"/>
    <property type="match status" value="1"/>
</dbReference>
<evidence type="ECO:0000313" key="3">
    <source>
        <dbReference type="EMBL" id="KAH9642714.1"/>
    </source>
</evidence>
<protein>
    <recommendedName>
        <fullName evidence="2">Copper homeostasis protein cutC homolog</fullName>
    </recommendedName>
</protein>
<dbReference type="Gene3D" id="3.20.20.380">
    <property type="entry name" value="Copper homeostasis (CutC) domain"/>
    <property type="match status" value="1"/>
</dbReference>
<dbReference type="InterPro" id="IPR036822">
    <property type="entry name" value="CutC-like_dom_sf"/>
</dbReference>
<evidence type="ECO:0000256" key="1">
    <source>
        <dbReference type="ARBA" id="ARBA00007768"/>
    </source>
</evidence>
<comment type="similarity">
    <text evidence="1">Belongs to the CutC family.</text>
</comment>
<dbReference type="PANTHER" id="PTHR12598:SF0">
    <property type="entry name" value="COPPER HOMEOSTASIS PROTEIN CUTC HOMOLOG"/>
    <property type="match status" value="1"/>
</dbReference>
<comment type="caution">
    <text evidence="3">The sequence shown here is derived from an EMBL/GenBank/DDBJ whole genome shotgun (WGS) entry which is preliminary data.</text>
</comment>
<dbReference type="PANTHER" id="PTHR12598">
    <property type="entry name" value="COPPER HOMEOSTASIS PROTEIN CUTC"/>
    <property type="match status" value="1"/>
</dbReference>